<reference evidence="2" key="1">
    <citation type="submission" date="2022-11" db="EMBL/GenBank/DDBJ databases">
        <authorList>
            <person name="Petersen C."/>
        </authorList>
    </citation>
    <scope>NUCLEOTIDE SEQUENCE</scope>
    <source>
        <strain evidence="2">IBT 19713</strain>
    </source>
</reference>
<name>A0A9W9NBI8_9EURO</name>
<dbReference type="GeneID" id="83206428"/>
<keyword evidence="3" id="KW-1185">Reference proteome</keyword>
<reference evidence="2" key="2">
    <citation type="journal article" date="2023" name="IMA Fungus">
        <title>Comparative genomic study of the Penicillium genus elucidates a diverse pangenome and 15 lateral gene transfer events.</title>
        <authorList>
            <person name="Petersen C."/>
            <person name="Sorensen T."/>
            <person name="Nielsen M.R."/>
            <person name="Sondergaard T.E."/>
            <person name="Sorensen J.L."/>
            <person name="Fitzpatrick D.A."/>
            <person name="Frisvad J.C."/>
            <person name="Nielsen K.L."/>
        </authorList>
    </citation>
    <scope>NUCLEOTIDE SEQUENCE</scope>
    <source>
        <strain evidence="2">IBT 19713</strain>
    </source>
</reference>
<feature type="chain" id="PRO_5040766681" evidence="1">
    <location>
        <begin position="28"/>
        <end position="362"/>
    </location>
</feature>
<dbReference type="InterPro" id="IPR029044">
    <property type="entry name" value="Nucleotide-diphossugar_trans"/>
</dbReference>
<proteinExistence type="predicted"/>
<dbReference type="Gene3D" id="3.90.550.10">
    <property type="entry name" value="Spore Coat Polysaccharide Biosynthesis Protein SpsA, Chain A"/>
    <property type="match status" value="1"/>
</dbReference>
<protein>
    <submittedName>
        <fullName evidence="2">Golgi</fullName>
    </submittedName>
</protein>
<accession>A0A9W9NBI8</accession>
<gene>
    <name evidence="2" type="ORF">N7468_009829</name>
</gene>
<dbReference type="InterPro" id="IPR050587">
    <property type="entry name" value="GNT1/Glycosyltrans_8"/>
</dbReference>
<organism evidence="2 3">
    <name type="scientific">Penicillium chermesinum</name>
    <dbReference type="NCBI Taxonomy" id="63820"/>
    <lineage>
        <taxon>Eukaryota</taxon>
        <taxon>Fungi</taxon>
        <taxon>Dikarya</taxon>
        <taxon>Ascomycota</taxon>
        <taxon>Pezizomycotina</taxon>
        <taxon>Eurotiomycetes</taxon>
        <taxon>Eurotiomycetidae</taxon>
        <taxon>Eurotiales</taxon>
        <taxon>Aspergillaceae</taxon>
        <taxon>Penicillium</taxon>
    </lineage>
</organism>
<feature type="signal peptide" evidence="1">
    <location>
        <begin position="1"/>
        <end position="27"/>
    </location>
</feature>
<dbReference type="PANTHER" id="PTHR11183">
    <property type="entry name" value="GLYCOGENIN SUBFAMILY MEMBER"/>
    <property type="match status" value="1"/>
</dbReference>
<dbReference type="OrthoDB" id="2014201at2759"/>
<sequence length="362" mass="41681">MSAVSPRPLRFVLMVILMVALLSLFHCRPYSSSLPALRCAALENQVQNVDWSRYAYIQYVTGTDYLCNSVMLFESLHRLGSKADRLMVYPEAFSLKGDDTSKESKLLRIARDKYNVKLKPIHVQRRLGIDDTWAESYTKLLAFNQTQYDRVLSLDSDSTVLRVSLITDMAAPSSTPLTQGFTQSMDELFVLPSSPVAMPRAYWLNPHDRTLSSHLVLIQPSKFEFDRVMEAINNASSNDYDMEILNNLYKDSALVLPHRPYGLLTGEFRGDDHAAYLGNKLETWDPYRVLYEAKFLHFSDWPVPKPWLSAPKHLIEDKRPKCQYNPETKEEDNCDALEIWLEIYDDFKRRRKAICDSEGDTA</sequence>
<dbReference type="RefSeq" id="XP_058325692.1">
    <property type="nucleotide sequence ID" value="XM_058479124.1"/>
</dbReference>
<dbReference type="Proteomes" id="UP001150941">
    <property type="component" value="Unassembled WGS sequence"/>
</dbReference>
<evidence type="ECO:0000256" key="1">
    <source>
        <dbReference type="SAM" id="SignalP"/>
    </source>
</evidence>
<dbReference type="AlphaFoldDB" id="A0A9W9NBI8"/>
<evidence type="ECO:0000313" key="2">
    <source>
        <dbReference type="EMBL" id="KAJ5216821.1"/>
    </source>
</evidence>
<dbReference type="SUPFAM" id="SSF53448">
    <property type="entry name" value="Nucleotide-diphospho-sugar transferases"/>
    <property type="match status" value="1"/>
</dbReference>
<evidence type="ECO:0000313" key="3">
    <source>
        <dbReference type="Proteomes" id="UP001150941"/>
    </source>
</evidence>
<comment type="caution">
    <text evidence="2">The sequence shown here is derived from an EMBL/GenBank/DDBJ whole genome shotgun (WGS) entry which is preliminary data.</text>
</comment>
<keyword evidence="1" id="KW-0732">Signal</keyword>
<dbReference type="EMBL" id="JAPQKS010000008">
    <property type="protein sequence ID" value="KAJ5216821.1"/>
    <property type="molecule type" value="Genomic_DNA"/>
</dbReference>